<dbReference type="PANTHER" id="PTHR47481:SF22">
    <property type="entry name" value="RETROTRANSPOSON GAG DOMAIN-CONTAINING PROTEIN"/>
    <property type="match status" value="1"/>
</dbReference>
<evidence type="ECO:0000313" key="1">
    <source>
        <dbReference type="EMBL" id="KAI5348394.1"/>
    </source>
</evidence>
<dbReference type="Pfam" id="PF14223">
    <property type="entry name" value="Retrotran_gag_2"/>
    <property type="match status" value="1"/>
</dbReference>
<accession>A0AAD4WTA1</accession>
<dbReference type="PANTHER" id="PTHR47481">
    <property type="match status" value="1"/>
</dbReference>
<dbReference type="Proteomes" id="UP001054821">
    <property type="component" value="Chromosome 1"/>
</dbReference>
<dbReference type="EMBL" id="JAJFAZ020000001">
    <property type="protein sequence ID" value="KAI5348394.1"/>
    <property type="molecule type" value="Genomic_DNA"/>
</dbReference>
<evidence type="ECO:0000313" key="2">
    <source>
        <dbReference type="Proteomes" id="UP001054821"/>
    </source>
</evidence>
<reference evidence="1 2" key="1">
    <citation type="journal article" date="2022" name="G3 (Bethesda)">
        <title>Whole-genome sequence and methylome profiling of the almond [Prunus dulcis (Mill.) D.A. Webb] cultivar 'Nonpareil'.</title>
        <authorList>
            <person name="D'Amico-Willman K.M."/>
            <person name="Ouma W.Z."/>
            <person name="Meulia T."/>
            <person name="Sideli G.M."/>
            <person name="Gradziel T.M."/>
            <person name="Fresnedo-Ramirez J."/>
        </authorList>
    </citation>
    <scope>NUCLEOTIDE SEQUENCE [LARGE SCALE GENOMIC DNA]</scope>
    <source>
        <strain evidence="1">Clone GOH B32 T37-40</strain>
    </source>
</reference>
<name>A0AAD4WTA1_PRUDU</name>
<organism evidence="1 2">
    <name type="scientific">Prunus dulcis</name>
    <name type="common">Almond</name>
    <name type="synonym">Amygdalus dulcis</name>
    <dbReference type="NCBI Taxonomy" id="3755"/>
    <lineage>
        <taxon>Eukaryota</taxon>
        <taxon>Viridiplantae</taxon>
        <taxon>Streptophyta</taxon>
        <taxon>Embryophyta</taxon>
        <taxon>Tracheophyta</taxon>
        <taxon>Spermatophyta</taxon>
        <taxon>Magnoliopsida</taxon>
        <taxon>eudicotyledons</taxon>
        <taxon>Gunneridae</taxon>
        <taxon>Pentapetalae</taxon>
        <taxon>rosids</taxon>
        <taxon>fabids</taxon>
        <taxon>Rosales</taxon>
        <taxon>Rosaceae</taxon>
        <taxon>Amygdaloideae</taxon>
        <taxon>Amygdaleae</taxon>
        <taxon>Prunus</taxon>
    </lineage>
</organism>
<dbReference type="AlphaFoldDB" id="A0AAD4WTA1"/>
<comment type="caution">
    <text evidence="1">The sequence shown here is derived from an EMBL/GenBank/DDBJ whole genome shotgun (WGS) entry which is preliminary data.</text>
</comment>
<protein>
    <recommendedName>
        <fullName evidence="3">Retrotransposon Copia-like N-terminal domain-containing protein</fullName>
    </recommendedName>
</protein>
<sequence>MSSSTTASSTVAAMATYSLPNITHLVTVKLNDDNYLLWYHQVEAFLIGQDLFKYVDGTHLCPAASSPDYNHWVRTDKTLVSTLSATLSEPILASVVGCKTSATMWSLISKYFTQNSTANSSHLRRCFNEISRGTRFVSDYLQEAKSISDQLAFIGEPVSNTDLVNVVLQGLGDEYKMLVTALESLDTLPNFSALQSCLLTQESRSTYHFLSVGCLACLPGYLPAFLLKF</sequence>
<keyword evidence="2" id="KW-1185">Reference proteome</keyword>
<proteinExistence type="predicted"/>
<gene>
    <name evidence="1" type="ORF">L3X38_001281</name>
</gene>
<evidence type="ECO:0008006" key="3">
    <source>
        <dbReference type="Google" id="ProtNLM"/>
    </source>
</evidence>